<evidence type="ECO:0000313" key="7">
    <source>
        <dbReference type="EMBL" id="KAJ2781178.1"/>
    </source>
</evidence>
<evidence type="ECO:0000256" key="1">
    <source>
        <dbReference type="ARBA" id="ARBA00004141"/>
    </source>
</evidence>
<comment type="caution">
    <text evidence="7">The sequence shown here is derived from an EMBL/GenBank/DDBJ whole genome shotgun (WGS) entry which is preliminary data.</text>
</comment>
<dbReference type="PANTHER" id="PTHR22911:SF6">
    <property type="entry name" value="SOLUTE CARRIER FAMILY 35 MEMBER G1"/>
    <property type="match status" value="1"/>
</dbReference>
<dbReference type="InterPro" id="IPR000620">
    <property type="entry name" value="EamA_dom"/>
</dbReference>
<dbReference type="AlphaFoldDB" id="A0A9W8HD63"/>
<feature type="domain" description="EamA" evidence="6">
    <location>
        <begin position="189"/>
        <end position="322"/>
    </location>
</feature>
<accession>A0A9W8HD63</accession>
<feature type="transmembrane region" description="Helical" evidence="5">
    <location>
        <begin position="102"/>
        <end position="122"/>
    </location>
</feature>
<comment type="subcellular location">
    <subcellularLocation>
        <location evidence="1">Membrane</location>
        <topology evidence="1">Multi-pass membrane protein</topology>
    </subcellularLocation>
</comment>
<keyword evidence="2 5" id="KW-0812">Transmembrane</keyword>
<keyword evidence="4 5" id="KW-0472">Membrane</keyword>
<feature type="transmembrane region" description="Helical" evidence="5">
    <location>
        <begin position="71"/>
        <end position="90"/>
    </location>
</feature>
<evidence type="ECO:0000256" key="3">
    <source>
        <dbReference type="ARBA" id="ARBA00022989"/>
    </source>
</evidence>
<keyword evidence="8" id="KW-1185">Reference proteome</keyword>
<feature type="transmembrane region" description="Helical" evidence="5">
    <location>
        <begin position="185"/>
        <end position="205"/>
    </location>
</feature>
<proteinExistence type="predicted"/>
<name>A0A9W8HD63_9FUNG</name>
<evidence type="ECO:0000259" key="6">
    <source>
        <dbReference type="Pfam" id="PF00892"/>
    </source>
</evidence>
<feature type="transmembrane region" description="Helical" evidence="5">
    <location>
        <begin position="249"/>
        <end position="269"/>
    </location>
</feature>
<dbReference type="InterPro" id="IPR037185">
    <property type="entry name" value="EmrE-like"/>
</dbReference>
<feature type="transmembrane region" description="Helical" evidence="5">
    <location>
        <begin position="161"/>
        <end position="179"/>
    </location>
</feature>
<sequence length="324" mass="32719">MKPAAATTRLALPGPGPGLGPSYGAIPTVAAAGERRRGLALAALSAAAFAAMAVLVRTLSDGGFTALQTMFWRSAVQAAAAAGACGAAGARPLAVLRRWRQLRWVLVRAVFGGIGHVLYYAALGAMPLGPATVLFFTNPVFTALLAHWLLGEPFAARHRALMAASLLGIALVAVRPAALLGVGPLAAAGSLCALGGAAAVALAYVSIRIAGRRVHAMVHVVYFGVVGALGSLALGWARGEAWRLPGPAAGEWAAVVGVGLTAFAAQFLMNRGLQLAPAGPVVMMRNSDIVIGFLADAVIYRTVPGVAATVGAVIITASVIAIAK</sequence>
<keyword evidence="3 5" id="KW-1133">Transmembrane helix</keyword>
<feature type="transmembrane region" description="Helical" evidence="5">
    <location>
        <begin position="128"/>
        <end position="149"/>
    </location>
</feature>
<feature type="domain" description="EamA" evidence="6">
    <location>
        <begin position="37"/>
        <end position="173"/>
    </location>
</feature>
<feature type="transmembrane region" description="Helical" evidence="5">
    <location>
        <begin position="39"/>
        <end position="59"/>
    </location>
</feature>
<dbReference type="SUPFAM" id="SSF103481">
    <property type="entry name" value="Multidrug resistance efflux transporter EmrE"/>
    <property type="match status" value="2"/>
</dbReference>
<evidence type="ECO:0000313" key="8">
    <source>
        <dbReference type="Proteomes" id="UP001140217"/>
    </source>
</evidence>
<evidence type="ECO:0000256" key="4">
    <source>
        <dbReference type="ARBA" id="ARBA00023136"/>
    </source>
</evidence>
<feature type="transmembrane region" description="Helical" evidence="5">
    <location>
        <begin position="281"/>
        <end position="300"/>
    </location>
</feature>
<protein>
    <recommendedName>
        <fullName evidence="6">EamA domain-containing protein</fullName>
    </recommendedName>
</protein>
<evidence type="ECO:0000256" key="5">
    <source>
        <dbReference type="SAM" id="Phobius"/>
    </source>
</evidence>
<dbReference type="Proteomes" id="UP001140217">
    <property type="component" value="Unassembled WGS sequence"/>
</dbReference>
<gene>
    <name evidence="7" type="ORF">H4R18_003048</name>
</gene>
<dbReference type="PANTHER" id="PTHR22911">
    <property type="entry name" value="ACYL-MALONYL CONDENSING ENZYME-RELATED"/>
    <property type="match status" value="1"/>
</dbReference>
<dbReference type="OrthoDB" id="306876at2759"/>
<organism evidence="7 8">
    <name type="scientific">Coemansia javaensis</name>
    <dbReference type="NCBI Taxonomy" id="2761396"/>
    <lineage>
        <taxon>Eukaryota</taxon>
        <taxon>Fungi</taxon>
        <taxon>Fungi incertae sedis</taxon>
        <taxon>Zoopagomycota</taxon>
        <taxon>Kickxellomycotina</taxon>
        <taxon>Kickxellomycetes</taxon>
        <taxon>Kickxellales</taxon>
        <taxon>Kickxellaceae</taxon>
        <taxon>Coemansia</taxon>
    </lineage>
</organism>
<reference evidence="7" key="1">
    <citation type="submission" date="2022-07" db="EMBL/GenBank/DDBJ databases">
        <title>Phylogenomic reconstructions and comparative analyses of Kickxellomycotina fungi.</title>
        <authorList>
            <person name="Reynolds N.K."/>
            <person name="Stajich J.E."/>
            <person name="Barry K."/>
            <person name="Grigoriev I.V."/>
            <person name="Crous P."/>
            <person name="Smith M.E."/>
        </authorList>
    </citation>
    <scope>NUCLEOTIDE SEQUENCE</scope>
    <source>
        <strain evidence="7">NBRC 105414</strain>
    </source>
</reference>
<dbReference type="Pfam" id="PF00892">
    <property type="entry name" value="EamA"/>
    <property type="match status" value="2"/>
</dbReference>
<dbReference type="GO" id="GO:0016020">
    <property type="term" value="C:membrane"/>
    <property type="evidence" value="ECO:0007669"/>
    <property type="project" value="UniProtKB-SubCell"/>
</dbReference>
<dbReference type="Gene3D" id="1.10.3730.20">
    <property type="match status" value="1"/>
</dbReference>
<feature type="transmembrane region" description="Helical" evidence="5">
    <location>
        <begin position="217"/>
        <end position="237"/>
    </location>
</feature>
<dbReference type="EMBL" id="JANBUL010000113">
    <property type="protein sequence ID" value="KAJ2781178.1"/>
    <property type="molecule type" value="Genomic_DNA"/>
</dbReference>
<evidence type="ECO:0000256" key="2">
    <source>
        <dbReference type="ARBA" id="ARBA00022692"/>
    </source>
</evidence>